<dbReference type="PANTHER" id="PTHR42891">
    <property type="entry name" value="D-GLYCERO-BETA-D-MANNO-HEPTOSE-1,7-BISPHOSPHATE 7-PHOSPHATASE"/>
    <property type="match status" value="1"/>
</dbReference>
<evidence type="ECO:0000256" key="12">
    <source>
        <dbReference type="PIRSR" id="PIRSR004682-3"/>
    </source>
</evidence>
<evidence type="ECO:0000256" key="11">
    <source>
        <dbReference type="PIRSR" id="PIRSR004682-2"/>
    </source>
</evidence>
<proteinExistence type="inferred from homology"/>
<evidence type="ECO:0000256" key="6">
    <source>
        <dbReference type="ARBA" id="ARBA00023277"/>
    </source>
</evidence>
<dbReference type="Gene3D" id="3.40.50.1000">
    <property type="entry name" value="HAD superfamily/HAD-like"/>
    <property type="match status" value="1"/>
</dbReference>
<dbReference type="EC" id="3.1.3.-" evidence="9"/>
<dbReference type="GO" id="GO:0005975">
    <property type="term" value="P:carbohydrate metabolic process"/>
    <property type="evidence" value="ECO:0007669"/>
    <property type="project" value="InterPro"/>
</dbReference>
<protein>
    <recommendedName>
        <fullName evidence="7 9">D,D-heptose 1,7-bisphosphate phosphatase</fullName>
        <ecNumber evidence="9">3.1.3.-</ecNumber>
    </recommendedName>
</protein>
<dbReference type="NCBIfam" id="NF006506">
    <property type="entry name" value="PRK08942.1"/>
    <property type="match status" value="1"/>
</dbReference>
<dbReference type="InterPro" id="IPR006543">
    <property type="entry name" value="Histidinol-phos"/>
</dbReference>
<keyword evidence="4 9" id="KW-0378">Hydrolase</keyword>
<evidence type="ECO:0000256" key="7">
    <source>
        <dbReference type="ARBA" id="ARBA00031828"/>
    </source>
</evidence>
<dbReference type="GO" id="GO:0016791">
    <property type="term" value="F:phosphatase activity"/>
    <property type="evidence" value="ECO:0007669"/>
    <property type="project" value="InterPro"/>
</dbReference>
<feature type="binding site" evidence="13">
    <location>
        <position position="12"/>
    </location>
    <ligand>
        <name>Mg(2+)</name>
        <dbReference type="ChEBI" id="CHEBI:18420"/>
    </ligand>
</feature>
<dbReference type="GO" id="GO:0046872">
    <property type="term" value="F:metal ion binding"/>
    <property type="evidence" value="ECO:0007669"/>
    <property type="project" value="UniProtKB-KW"/>
</dbReference>
<comment type="similarity">
    <text evidence="8 9">Belongs to the gmhB family.</text>
</comment>
<feature type="binding site" evidence="13">
    <location>
        <position position="136"/>
    </location>
    <ligand>
        <name>Mg(2+)</name>
        <dbReference type="ChEBI" id="CHEBI:18420"/>
    </ligand>
</feature>
<dbReference type="InterPro" id="IPR006549">
    <property type="entry name" value="HAD-SF_hydro_IIIA"/>
</dbReference>
<comment type="cofactor">
    <cofactor evidence="13">
        <name>Zn(2+)</name>
        <dbReference type="ChEBI" id="CHEBI:29105"/>
    </cofactor>
</comment>
<evidence type="ECO:0000313" key="14">
    <source>
        <dbReference type="EMBL" id="CUB07954.1"/>
    </source>
</evidence>
<evidence type="ECO:0000256" key="8">
    <source>
        <dbReference type="ARBA" id="ARBA00061616"/>
    </source>
</evidence>
<dbReference type="SUPFAM" id="SSF56784">
    <property type="entry name" value="HAD-like"/>
    <property type="match status" value="1"/>
</dbReference>
<evidence type="ECO:0000256" key="2">
    <source>
        <dbReference type="ARBA" id="ARBA00022490"/>
    </source>
</evidence>
<feature type="binding site" evidence="13">
    <location>
        <position position="93"/>
    </location>
    <ligand>
        <name>Zn(2+)</name>
        <dbReference type="ChEBI" id="CHEBI:29105"/>
    </ligand>
</feature>
<accession>A0A0K6IY16</accession>
<keyword evidence="5 13" id="KW-0862">Zinc</keyword>
<feature type="site" description="Contributes to substrate recognition" evidence="12">
    <location>
        <position position="110"/>
    </location>
</feature>
<feature type="binding site" evidence="13">
    <location>
        <position position="91"/>
    </location>
    <ligand>
        <name>Zn(2+)</name>
        <dbReference type="ChEBI" id="CHEBI:29105"/>
    </ligand>
</feature>
<gene>
    <name evidence="14" type="ORF">Ga0061068_11518</name>
</gene>
<dbReference type="FunFam" id="3.40.50.1000:FF:000037">
    <property type="entry name" value="D,D-heptose 1,7-bisphosphate phosphatase"/>
    <property type="match status" value="1"/>
</dbReference>
<evidence type="ECO:0000256" key="9">
    <source>
        <dbReference type="PIRNR" id="PIRNR004682"/>
    </source>
</evidence>
<dbReference type="PANTHER" id="PTHR42891:SF1">
    <property type="entry name" value="D-GLYCERO-BETA-D-MANNO-HEPTOSE-1,7-BISPHOSPHATE 7-PHOSPHATASE"/>
    <property type="match status" value="1"/>
</dbReference>
<evidence type="ECO:0000256" key="4">
    <source>
        <dbReference type="ARBA" id="ARBA00022801"/>
    </source>
</evidence>
<comment type="subcellular location">
    <subcellularLocation>
        <location evidence="1 9">Cytoplasm</location>
    </subcellularLocation>
</comment>
<feature type="binding site" evidence="13">
    <location>
        <position position="10"/>
    </location>
    <ligand>
        <name>Mg(2+)</name>
        <dbReference type="ChEBI" id="CHEBI:18420"/>
    </ligand>
</feature>
<feature type="binding site" evidence="11">
    <location>
        <begin position="52"/>
        <end position="55"/>
    </location>
    <ligand>
        <name>substrate</name>
    </ligand>
</feature>
<keyword evidence="15" id="KW-1185">Reference proteome</keyword>
<dbReference type="RefSeq" id="WP_055424207.1">
    <property type="nucleotide sequence ID" value="NZ_CYHH01000015.1"/>
</dbReference>
<evidence type="ECO:0000256" key="1">
    <source>
        <dbReference type="ARBA" id="ARBA00004496"/>
    </source>
</evidence>
<feature type="active site" description="Nucleophile" evidence="10">
    <location>
        <position position="10"/>
    </location>
</feature>
<dbReference type="NCBIfam" id="TIGR00213">
    <property type="entry name" value="GmhB_yaeD"/>
    <property type="match status" value="1"/>
</dbReference>
<sequence>MNGKPAVFLDRDGVLNEDRGYVHRWEDFSFLPGAIDALRQLQQQGYLLVVITNQSAVARGLCSEADVLALHERMCAFLREQGIELAGIYYCPHHPQGSVSDYAIVCSCRKPEPGMILRAAREHGIDLSRSLLVGDKLSDLEAGRAAGIPSLYLVVLPGQEKDLTAFPGAEQVSSLEEVVERLSKPQNRMPGS</sequence>
<dbReference type="PIRSF" id="PIRSF004682">
    <property type="entry name" value="GmhB"/>
    <property type="match status" value="1"/>
</dbReference>
<keyword evidence="6 9" id="KW-0119">Carbohydrate metabolism</keyword>
<keyword evidence="3 13" id="KW-0479">Metal-binding</keyword>
<dbReference type="InterPro" id="IPR023214">
    <property type="entry name" value="HAD_sf"/>
</dbReference>
<feature type="site" description="Contributes to substrate recognition" evidence="12">
    <location>
        <position position="109"/>
    </location>
</feature>
<dbReference type="NCBIfam" id="TIGR01662">
    <property type="entry name" value="HAD-SF-IIIA"/>
    <property type="match status" value="1"/>
</dbReference>
<feature type="binding site" evidence="11">
    <location>
        <position position="136"/>
    </location>
    <ligand>
        <name>substrate</name>
    </ligand>
</feature>
<feature type="active site" description="Proton donor" evidence="10">
    <location>
        <position position="12"/>
    </location>
</feature>
<reference evidence="15" key="1">
    <citation type="submission" date="2015-08" db="EMBL/GenBank/DDBJ databases">
        <authorList>
            <person name="Babu N.S."/>
            <person name="Beckwith C.J."/>
            <person name="Beseler K.G."/>
            <person name="Brison A."/>
            <person name="Carone J.V."/>
            <person name="Caskin T.P."/>
            <person name="Diamond M."/>
            <person name="Durham M.E."/>
            <person name="Foxe J.M."/>
            <person name="Go M."/>
            <person name="Henderson B.A."/>
            <person name="Jones I.B."/>
            <person name="McGettigan J.A."/>
            <person name="Micheletti S.J."/>
            <person name="Nasrallah M.E."/>
            <person name="Ortiz D."/>
            <person name="Piller C.R."/>
            <person name="Privatt S.R."/>
            <person name="Schneider S.L."/>
            <person name="Sharp S."/>
            <person name="Smith T.C."/>
            <person name="Stanton J.D."/>
            <person name="Ullery H.E."/>
            <person name="Wilson R.J."/>
            <person name="Serrano M.G."/>
            <person name="Buck G."/>
            <person name="Lee V."/>
            <person name="Wang Y."/>
            <person name="Carvalho R."/>
            <person name="Voegtly L."/>
            <person name="Shi R."/>
            <person name="Duckworth R."/>
            <person name="Johnson A."/>
            <person name="Loviza R."/>
            <person name="Walstead R."/>
            <person name="Shah Z."/>
            <person name="Kiflezghi M."/>
            <person name="Wade K."/>
            <person name="Ball S.L."/>
            <person name="Bradley K.W."/>
            <person name="Asai D.J."/>
            <person name="Bowman C.A."/>
            <person name="Russell D.A."/>
            <person name="Pope W.H."/>
            <person name="Jacobs-Sera D."/>
            <person name="Hendrix R.W."/>
            <person name="Hatfull G.F."/>
        </authorList>
    </citation>
    <scope>NUCLEOTIDE SEQUENCE [LARGE SCALE GENOMIC DNA]</scope>
    <source>
        <strain evidence="15">JCM 19170</strain>
    </source>
</reference>
<evidence type="ECO:0000313" key="15">
    <source>
        <dbReference type="Proteomes" id="UP000182108"/>
    </source>
</evidence>
<dbReference type="CDD" id="cd07503">
    <property type="entry name" value="HAD_HisB-N"/>
    <property type="match status" value="1"/>
</dbReference>
<dbReference type="EMBL" id="CYHH01000015">
    <property type="protein sequence ID" value="CUB07954.1"/>
    <property type="molecule type" value="Genomic_DNA"/>
</dbReference>
<feature type="binding site" evidence="13">
    <location>
        <position position="106"/>
    </location>
    <ligand>
        <name>Zn(2+)</name>
        <dbReference type="ChEBI" id="CHEBI:29105"/>
    </ligand>
</feature>
<evidence type="ECO:0000256" key="13">
    <source>
        <dbReference type="PIRSR" id="PIRSR004682-4"/>
    </source>
</evidence>
<dbReference type="InterPro" id="IPR004446">
    <property type="entry name" value="Heptose_bisP_phosphatase"/>
</dbReference>
<keyword evidence="13" id="KW-0460">Magnesium</keyword>
<comment type="cofactor">
    <cofactor evidence="13">
        <name>Mg(2+)</name>
        <dbReference type="ChEBI" id="CHEBI:18420"/>
    </cofactor>
</comment>
<dbReference type="NCBIfam" id="TIGR01656">
    <property type="entry name" value="Histidinol-ppas"/>
    <property type="match status" value="1"/>
</dbReference>
<dbReference type="InterPro" id="IPR036412">
    <property type="entry name" value="HAD-like_sf"/>
</dbReference>
<feature type="binding site" evidence="13">
    <location>
        <position position="108"/>
    </location>
    <ligand>
        <name>Zn(2+)</name>
        <dbReference type="ChEBI" id="CHEBI:29105"/>
    </ligand>
</feature>
<dbReference type="Proteomes" id="UP000182108">
    <property type="component" value="Unassembled WGS sequence"/>
</dbReference>
<keyword evidence="2 9" id="KW-0963">Cytoplasm</keyword>
<feature type="binding site" evidence="13">
    <location>
        <position position="135"/>
    </location>
    <ligand>
        <name>Mg(2+)</name>
        <dbReference type="ChEBI" id="CHEBI:18420"/>
    </ligand>
</feature>
<dbReference type="OrthoDB" id="9788272at2"/>
<feature type="binding site" evidence="11">
    <location>
        <begin position="18"/>
        <end position="21"/>
    </location>
    <ligand>
        <name>substrate</name>
    </ligand>
</feature>
<feature type="binding site" evidence="11">
    <location>
        <begin position="10"/>
        <end position="12"/>
    </location>
    <ligand>
        <name>substrate</name>
    </ligand>
</feature>
<feature type="site" description="Stabilizes the phosphoryl group" evidence="12">
    <location>
        <position position="52"/>
    </location>
</feature>
<evidence type="ECO:0000256" key="5">
    <source>
        <dbReference type="ARBA" id="ARBA00022833"/>
    </source>
</evidence>
<evidence type="ECO:0000256" key="3">
    <source>
        <dbReference type="ARBA" id="ARBA00022723"/>
    </source>
</evidence>
<dbReference type="AlphaFoldDB" id="A0A0K6IY16"/>
<dbReference type="Pfam" id="PF13242">
    <property type="entry name" value="Hydrolase_like"/>
    <property type="match status" value="1"/>
</dbReference>
<organism evidence="14 15">
    <name type="scientific">Tepidiphilus thermophilus</name>
    <dbReference type="NCBI Taxonomy" id="876478"/>
    <lineage>
        <taxon>Bacteria</taxon>
        <taxon>Pseudomonadati</taxon>
        <taxon>Pseudomonadota</taxon>
        <taxon>Hydrogenophilia</taxon>
        <taxon>Hydrogenophilales</taxon>
        <taxon>Hydrogenophilaceae</taxon>
        <taxon>Tepidiphilus</taxon>
    </lineage>
</organism>
<evidence type="ECO:0000256" key="10">
    <source>
        <dbReference type="PIRSR" id="PIRSR004682-1"/>
    </source>
</evidence>
<name>A0A0K6IY16_9PROT</name>
<dbReference type="GO" id="GO:0005737">
    <property type="term" value="C:cytoplasm"/>
    <property type="evidence" value="ECO:0007669"/>
    <property type="project" value="UniProtKB-SubCell"/>
</dbReference>
<feature type="binding site" evidence="11">
    <location>
        <begin position="109"/>
        <end position="110"/>
    </location>
    <ligand>
        <name>substrate</name>
    </ligand>
</feature>